<comment type="cofactor">
    <cofactor evidence="1 11">
        <name>FAD</name>
        <dbReference type="ChEBI" id="CHEBI:57692"/>
    </cofactor>
</comment>
<dbReference type="InterPro" id="IPR000447">
    <property type="entry name" value="G3P_DH_FAD-dep"/>
</dbReference>
<accession>A0A1I3HKZ5</accession>
<dbReference type="Pfam" id="PF01266">
    <property type="entry name" value="DAO"/>
    <property type="match status" value="1"/>
</dbReference>
<dbReference type="InterPro" id="IPR038299">
    <property type="entry name" value="DAO_C_sf"/>
</dbReference>
<proteinExistence type="inferred from homology"/>
<feature type="domain" description="FAD dependent oxidoreductase" evidence="13">
    <location>
        <begin position="2"/>
        <end position="356"/>
    </location>
</feature>
<dbReference type="EC" id="1.1.5.3" evidence="4 11"/>
<dbReference type="PRINTS" id="PR01001">
    <property type="entry name" value="FADG3PDH"/>
</dbReference>
<dbReference type="RefSeq" id="WP_246166530.1">
    <property type="nucleotide sequence ID" value="NZ_BKAF01000033.1"/>
</dbReference>
<comment type="catalytic activity">
    <reaction evidence="10 11">
        <text>a quinone + sn-glycerol 3-phosphate = dihydroxyacetone phosphate + a quinol</text>
        <dbReference type="Rhea" id="RHEA:18977"/>
        <dbReference type="ChEBI" id="CHEBI:24646"/>
        <dbReference type="ChEBI" id="CHEBI:57597"/>
        <dbReference type="ChEBI" id="CHEBI:57642"/>
        <dbReference type="ChEBI" id="CHEBI:132124"/>
        <dbReference type="EC" id="1.1.5.3"/>
    </reaction>
</comment>
<organism evidence="15 16">
    <name type="scientific">Nocardioides psychrotolerans</name>
    <dbReference type="NCBI Taxonomy" id="1005945"/>
    <lineage>
        <taxon>Bacteria</taxon>
        <taxon>Bacillati</taxon>
        <taxon>Actinomycetota</taxon>
        <taxon>Actinomycetes</taxon>
        <taxon>Propionibacteriales</taxon>
        <taxon>Nocardioidaceae</taxon>
        <taxon>Nocardioides</taxon>
    </lineage>
</organism>
<gene>
    <name evidence="15" type="ORF">SAMN05216561_107227</name>
</gene>
<keyword evidence="5" id="KW-0963">Cytoplasm</keyword>
<dbReference type="GO" id="GO:0046168">
    <property type="term" value="P:glycerol-3-phosphate catabolic process"/>
    <property type="evidence" value="ECO:0007669"/>
    <property type="project" value="TreeGrafter"/>
</dbReference>
<keyword evidence="8" id="KW-0274">FAD</keyword>
<dbReference type="PANTHER" id="PTHR11985">
    <property type="entry name" value="GLYCEROL-3-PHOSPHATE DEHYDROGENASE"/>
    <property type="match status" value="1"/>
</dbReference>
<dbReference type="Proteomes" id="UP000198649">
    <property type="component" value="Unassembled WGS sequence"/>
</dbReference>
<reference evidence="15 16" key="1">
    <citation type="submission" date="2016-10" db="EMBL/GenBank/DDBJ databases">
        <authorList>
            <person name="de Groot N.N."/>
        </authorList>
    </citation>
    <scope>NUCLEOTIDE SEQUENCE [LARGE SCALE GENOMIC DNA]</scope>
    <source>
        <strain evidence="15 16">CGMCC 1.11156</strain>
    </source>
</reference>
<evidence type="ECO:0000256" key="11">
    <source>
        <dbReference type="RuleBase" id="RU361217"/>
    </source>
</evidence>
<evidence type="ECO:0000256" key="4">
    <source>
        <dbReference type="ARBA" id="ARBA00013029"/>
    </source>
</evidence>
<dbReference type="Gene3D" id="3.30.9.10">
    <property type="entry name" value="D-Amino Acid Oxidase, subunit A, domain 2"/>
    <property type="match status" value="1"/>
</dbReference>
<keyword evidence="7" id="KW-0319">Glycerol metabolism</keyword>
<dbReference type="Gene3D" id="1.10.8.870">
    <property type="entry name" value="Alpha-glycerophosphate oxidase, cap domain"/>
    <property type="match status" value="1"/>
</dbReference>
<feature type="compositionally biased region" description="Low complexity" evidence="12">
    <location>
        <begin position="529"/>
        <end position="540"/>
    </location>
</feature>
<evidence type="ECO:0000256" key="1">
    <source>
        <dbReference type="ARBA" id="ARBA00001974"/>
    </source>
</evidence>
<keyword evidence="9 11" id="KW-0560">Oxidoreductase</keyword>
<feature type="compositionally biased region" description="Gly residues" evidence="12">
    <location>
        <begin position="547"/>
        <end position="556"/>
    </location>
</feature>
<dbReference type="InterPro" id="IPR006076">
    <property type="entry name" value="FAD-dep_OxRdtase"/>
</dbReference>
<evidence type="ECO:0000313" key="15">
    <source>
        <dbReference type="EMBL" id="SFI36351.1"/>
    </source>
</evidence>
<keyword evidence="6 11" id="KW-0285">Flavoprotein</keyword>
<dbReference type="InterPro" id="IPR031656">
    <property type="entry name" value="DAO_C"/>
</dbReference>
<dbReference type="SUPFAM" id="SSF51905">
    <property type="entry name" value="FAD/NAD(P)-binding domain"/>
    <property type="match status" value="1"/>
</dbReference>
<evidence type="ECO:0000256" key="9">
    <source>
        <dbReference type="ARBA" id="ARBA00023002"/>
    </source>
</evidence>
<dbReference type="GO" id="GO:0009331">
    <property type="term" value="C:glycerol-3-phosphate dehydrogenase (FAD) complex"/>
    <property type="evidence" value="ECO:0007669"/>
    <property type="project" value="UniProtKB-UniRule"/>
</dbReference>
<evidence type="ECO:0000256" key="3">
    <source>
        <dbReference type="ARBA" id="ARBA00007330"/>
    </source>
</evidence>
<dbReference type="Gene3D" id="3.50.50.60">
    <property type="entry name" value="FAD/NAD(P)-binding domain"/>
    <property type="match status" value="1"/>
</dbReference>
<dbReference type="PROSITE" id="PS00978">
    <property type="entry name" value="FAD_G3PDH_2"/>
    <property type="match status" value="1"/>
</dbReference>
<evidence type="ECO:0000256" key="10">
    <source>
        <dbReference type="ARBA" id="ARBA00049055"/>
    </source>
</evidence>
<evidence type="ECO:0000256" key="7">
    <source>
        <dbReference type="ARBA" id="ARBA00022798"/>
    </source>
</evidence>
<keyword evidence="16" id="KW-1185">Reference proteome</keyword>
<dbReference type="EMBL" id="FOQG01000007">
    <property type="protein sequence ID" value="SFI36351.1"/>
    <property type="molecule type" value="Genomic_DNA"/>
</dbReference>
<sequence length="556" mass="59412">MDVLVVGGGVTGAGAALDAASRGLSVALVEARDLASGTSSRSSKLFHGGLRYLEQLDLALVREALRERELMLTLLAPHLVSPVAFLYPLTRRAWERWYVGAGLAIYDRLGGRSSLPRARHLSRRGARALAPGLKHTALVGAVQYYDAQVDDARHTMMLARTAAAHGAVVRTSTEVVELVRDGDRVCGAVLRDTDTGAECHVTAGVVVSCTGVWTDDLHALSGNDRPFEVRASKGVHLLVARERIGLDTGLILRTPTSVLFVIPWGNHWIVGTTDTDWALDREHPAASRADIDYILARVNDVLADPLTRDDVIGVYAGLRPLLAGASSKTSKLSREHAVARTAPGLVSVAGGKYTTYRVMARDAVDVAVGELDVRVSGSVTDRLPLLGAEGYVATDNRRGVLAAELGVSEPRMRRLLGRYGTLVSEVLAAADDDPSLLEPVAGAPDYLRAEIRYAVTHEAALHLDDLLTRRTRISVETPHRGSESARSVAALVGPLLGWDDGAAEREVALYLARVAAELASQEELEDTRAAASRRAATTVRRTSRAEGAGGSGQLTR</sequence>
<evidence type="ECO:0000313" key="16">
    <source>
        <dbReference type="Proteomes" id="UP000198649"/>
    </source>
</evidence>
<dbReference type="Pfam" id="PF16901">
    <property type="entry name" value="DAO_C"/>
    <property type="match status" value="1"/>
</dbReference>
<name>A0A1I3HKZ5_9ACTN</name>
<evidence type="ECO:0000259" key="13">
    <source>
        <dbReference type="Pfam" id="PF01266"/>
    </source>
</evidence>
<comment type="subcellular location">
    <subcellularLocation>
        <location evidence="2">Cytoplasm</location>
    </subcellularLocation>
</comment>
<dbReference type="STRING" id="1005945.SAMN05216561_107227"/>
<dbReference type="GO" id="GO:0006071">
    <property type="term" value="P:glycerol metabolic process"/>
    <property type="evidence" value="ECO:0007669"/>
    <property type="project" value="UniProtKB-KW"/>
</dbReference>
<feature type="domain" description="Alpha-glycerophosphate oxidase C-terminal" evidence="14">
    <location>
        <begin position="378"/>
        <end position="500"/>
    </location>
</feature>
<evidence type="ECO:0000256" key="8">
    <source>
        <dbReference type="ARBA" id="ARBA00022827"/>
    </source>
</evidence>
<protein>
    <recommendedName>
        <fullName evidence="4 11">Glycerol-3-phosphate dehydrogenase</fullName>
        <ecNumber evidence="4 11">1.1.5.3</ecNumber>
    </recommendedName>
</protein>
<feature type="region of interest" description="Disordered" evidence="12">
    <location>
        <begin position="522"/>
        <end position="556"/>
    </location>
</feature>
<evidence type="ECO:0000256" key="2">
    <source>
        <dbReference type="ARBA" id="ARBA00004496"/>
    </source>
</evidence>
<evidence type="ECO:0000256" key="5">
    <source>
        <dbReference type="ARBA" id="ARBA00022490"/>
    </source>
</evidence>
<dbReference type="FunFam" id="1.10.8.870:FF:000003">
    <property type="entry name" value="Glycerol-3-phosphate dehydrogenase"/>
    <property type="match status" value="1"/>
</dbReference>
<evidence type="ECO:0000259" key="14">
    <source>
        <dbReference type="Pfam" id="PF16901"/>
    </source>
</evidence>
<evidence type="ECO:0000256" key="6">
    <source>
        <dbReference type="ARBA" id="ARBA00022630"/>
    </source>
</evidence>
<evidence type="ECO:0000256" key="12">
    <source>
        <dbReference type="SAM" id="MobiDB-lite"/>
    </source>
</evidence>
<dbReference type="PROSITE" id="PS00977">
    <property type="entry name" value="FAD_G3PDH_1"/>
    <property type="match status" value="1"/>
</dbReference>
<dbReference type="AlphaFoldDB" id="A0A1I3HKZ5"/>
<dbReference type="PANTHER" id="PTHR11985:SF31">
    <property type="entry name" value="GLYCEROL-3-PHOSPHATE DEHYDROGENASE 2"/>
    <property type="match status" value="1"/>
</dbReference>
<dbReference type="InterPro" id="IPR036188">
    <property type="entry name" value="FAD/NAD-bd_sf"/>
</dbReference>
<dbReference type="GO" id="GO:0004368">
    <property type="term" value="F:glycerol-3-phosphate dehydrogenase (quinone) activity"/>
    <property type="evidence" value="ECO:0007669"/>
    <property type="project" value="UniProtKB-EC"/>
</dbReference>
<comment type="similarity">
    <text evidence="3 11">Belongs to the FAD-dependent glycerol-3-phosphate dehydrogenase family.</text>
</comment>